<dbReference type="AlphaFoldDB" id="A0A2I4DN26"/>
<dbReference type="SMART" id="SM00733">
    <property type="entry name" value="Mterf"/>
    <property type="match status" value="4"/>
</dbReference>
<dbReference type="InterPro" id="IPR003690">
    <property type="entry name" value="MTERF"/>
</dbReference>
<name>A0A2I4DN26_JUGRE</name>
<comment type="similarity">
    <text evidence="1">Belongs to the mTERF family.</text>
</comment>
<dbReference type="InterPro" id="IPR038538">
    <property type="entry name" value="MTERF_sf"/>
</dbReference>
<evidence type="ECO:0000256" key="3">
    <source>
        <dbReference type="ARBA" id="ARBA00022946"/>
    </source>
</evidence>
<evidence type="ECO:0000256" key="1">
    <source>
        <dbReference type="ARBA" id="ARBA00007692"/>
    </source>
</evidence>
<protein>
    <submittedName>
        <fullName evidence="5">Transcription termination factor MTEF18, mitochondrial-like</fullName>
    </submittedName>
</protein>
<dbReference type="Proteomes" id="UP000235220">
    <property type="component" value="Chromosome 4"/>
</dbReference>
<dbReference type="OrthoDB" id="764594at2759"/>
<sequence>MTRLAKLRILSLLKGVSSNIGESLLGSSKSPFWPTRAFLIAQNPRYYRTKRTLQIENCEELGEASSTNSKNVGKFHRAMRKEAQAALLDYLHYTRSIQFVDAENMSKNSPHFLGKLLERVENEEDIARSITRWLRYHPINEFEPFFESLGLKPSEYVPLLPRKLIFLSDDDLLMENYRVLCNYGVARNKIGKIYTEARQVFRYDYGALSSKLQAYEELGLCRSTITKFIVSSPYILIGNVNVEFVQVLENLTSFGMEISWIEGHLLEGITYKWSQMLHVLCLFRKMGLSEEQLAGLIIKHPGLLFEGSGEGTLSIIGFLLKLGSTMDQICMIFLQFPQIQVIKFVLNLRQCFLFLNEIEMEVTEIRKIVCSHALLLGSCTLKKTNSLLTNLNVGKKRLCRFIQDNPQQLSNWVLGNKVEALPNSGEDLKSQILKSEFLLKLGFVENSDKMKAALKAFRGKGGELQERFDCIVKAGLNPKDVSKMIKASPQILNQTKDVIQMKIDFLANNSGYPISTLVTFPAYLAYTIQRVKLRLTMYNWLKGQGRIDPKLALSTIVSCTDKEFVRQCVKHHPSGTQVWEDLKKKNCSE</sequence>
<dbReference type="PANTHER" id="PTHR13068:SF38">
    <property type="entry name" value="TRANSCRIPTION TERMINATION FACTOR FAMILY PROTEIN"/>
    <property type="match status" value="1"/>
</dbReference>
<dbReference type="PANTHER" id="PTHR13068">
    <property type="entry name" value="CGI-12 PROTEIN-RELATED"/>
    <property type="match status" value="1"/>
</dbReference>
<dbReference type="GO" id="GO:0009507">
    <property type="term" value="C:chloroplast"/>
    <property type="evidence" value="ECO:0000318"/>
    <property type="project" value="GO_Central"/>
</dbReference>
<keyword evidence="2" id="KW-0806">Transcription termination</keyword>
<dbReference type="Pfam" id="PF02536">
    <property type="entry name" value="mTERF"/>
    <property type="match status" value="2"/>
</dbReference>
<dbReference type="Gramene" id="Jr04_19540_p1">
    <property type="protein sequence ID" value="cds.Jr04_19540_p1"/>
    <property type="gene ID" value="Jr04_19540"/>
</dbReference>
<keyword evidence="3" id="KW-0809">Transit peptide</keyword>
<dbReference type="FunFam" id="1.25.70.10:FF:000014">
    <property type="entry name" value="Transcription termination factor MTEF18, mitochondrial"/>
    <property type="match status" value="1"/>
</dbReference>
<keyword evidence="2" id="KW-0805">Transcription regulation</keyword>
<dbReference type="GeneID" id="108981761"/>
<dbReference type="Gene3D" id="1.25.70.10">
    <property type="entry name" value="Transcription termination factor 3, mitochondrial"/>
    <property type="match status" value="2"/>
</dbReference>
<evidence type="ECO:0000313" key="5">
    <source>
        <dbReference type="RefSeq" id="XP_018808553.1"/>
    </source>
</evidence>
<keyword evidence="4" id="KW-1185">Reference proteome</keyword>
<organism evidence="4 5">
    <name type="scientific">Juglans regia</name>
    <name type="common">English walnut</name>
    <dbReference type="NCBI Taxonomy" id="51240"/>
    <lineage>
        <taxon>Eukaryota</taxon>
        <taxon>Viridiplantae</taxon>
        <taxon>Streptophyta</taxon>
        <taxon>Embryophyta</taxon>
        <taxon>Tracheophyta</taxon>
        <taxon>Spermatophyta</taxon>
        <taxon>Magnoliopsida</taxon>
        <taxon>eudicotyledons</taxon>
        <taxon>Gunneridae</taxon>
        <taxon>Pentapetalae</taxon>
        <taxon>rosids</taxon>
        <taxon>fabids</taxon>
        <taxon>Fagales</taxon>
        <taxon>Juglandaceae</taxon>
        <taxon>Juglans</taxon>
    </lineage>
</organism>
<dbReference type="GO" id="GO:0003676">
    <property type="term" value="F:nucleic acid binding"/>
    <property type="evidence" value="ECO:0007669"/>
    <property type="project" value="InterPro"/>
</dbReference>
<reference evidence="5" key="1">
    <citation type="submission" date="2025-08" db="UniProtKB">
        <authorList>
            <consortium name="RefSeq"/>
        </authorList>
    </citation>
    <scope>IDENTIFICATION</scope>
    <source>
        <tissue evidence="5">Leaves</tissue>
    </source>
</reference>
<dbReference type="GO" id="GO:0006353">
    <property type="term" value="P:DNA-templated transcription termination"/>
    <property type="evidence" value="ECO:0007669"/>
    <property type="project" value="UniProtKB-KW"/>
</dbReference>
<evidence type="ECO:0000313" key="4">
    <source>
        <dbReference type="Proteomes" id="UP000235220"/>
    </source>
</evidence>
<proteinExistence type="inferred from homology"/>
<dbReference type="STRING" id="51240.A0A2I4DN26"/>
<dbReference type="RefSeq" id="XP_018808553.1">
    <property type="nucleotide sequence ID" value="XM_018953008.2"/>
</dbReference>
<dbReference type="FunFam" id="1.25.70.10:FF:000019">
    <property type="entry name" value="mTERF family protein"/>
    <property type="match status" value="1"/>
</dbReference>
<gene>
    <name evidence="5" type="primary">LOC108981761</name>
</gene>
<evidence type="ECO:0000256" key="2">
    <source>
        <dbReference type="ARBA" id="ARBA00022472"/>
    </source>
</evidence>
<dbReference type="KEGG" id="jre:108981761"/>
<keyword evidence="2" id="KW-0804">Transcription</keyword>
<accession>A0A2I4DN26</accession>
<dbReference type="FunCoup" id="A0A2I4DN26">
    <property type="interactions" value="720"/>
</dbReference>
<dbReference type="GO" id="GO:0009658">
    <property type="term" value="P:chloroplast organization"/>
    <property type="evidence" value="ECO:0000318"/>
    <property type="project" value="GO_Central"/>
</dbReference>